<gene>
    <name evidence="4" type="ORF">AAHA92_16123</name>
</gene>
<keyword evidence="2" id="KW-0812">Transmembrane</keyword>
<dbReference type="Gene3D" id="3.30.40.10">
    <property type="entry name" value="Zinc/RING finger domain, C3HC4 (zinc finger)"/>
    <property type="match status" value="1"/>
</dbReference>
<dbReference type="SMART" id="SM00184">
    <property type="entry name" value="RING"/>
    <property type="match status" value="1"/>
</dbReference>
<keyword evidence="1" id="KW-0862">Zinc</keyword>
<dbReference type="InterPro" id="IPR013083">
    <property type="entry name" value="Znf_RING/FYVE/PHD"/>
</dbReference>
<dbReference type="InterPro" id="IPR001841">
    <property type="entry name" value="Znf_RING"/>
</dbReference>
<comment type="caution">
    <text evidence="4">The sequence shown here is derived from an EMBL/GenBank/DDBJ whole genome shotgun (WGS) entry which is preliminary data.</text>
</comment>
<dbReference type="Proteomes" id="UP001567538">
    <property type="component" value="Unassembled WGS sequence"/>
</dbReference>
<dbReference type="GO" id="GO:0008270">
    <property type="term" value="F:zinc ion binding"/>
    <property type="evidence" value="ECO:0007669"/>
    <property type="project" value="UniProtKB-KW"/>
</dbReference>
<keyword evidence="4" id="KW-0012">Acyltransferase</keyword>
<organism evidence="4 5">
    <name type="scientific">Salvia divinorum</name>
    <name type="common">Maria pastora</name>
    <name type="synonym">Diviner's sage</name>
    <dbReference type="NCBI Taxonomy" id="28513"/>
    <lineage>
        <taxon>Eukaryota</taxon>
        <taxon>Viridiplantae</taxon>
        <taxon>Streptophyta</taxon>
        <taxon>Embryophyta</taxon>
        <taxon>Tracheophyta</taxon>
        <taxon>Spermatophyta</taxon>
        <taxon>Magnoliopsida</taxon>
        <taxon>eudicotyledons</taxon>
        <taxon>Gunneridae</taxon>
        <taxon>Pentapetalae</taxon>
        <taxon>asterids</taxon>
        <taxon>lamiids</taxon>
        <taxon>Lamiales</taxon>
        <taxon>Lamiaceae</taxon>
        <taxon>Nepetoideae</taxon>
        <taxon>Mentheae</taxon>
        <taxon>Salviinae</taxon>
        <taxon>Salvia</taxon>
        <taxon>Salvia subgen. Calosphace</taxon>
    </lineage>
</organism>
<keyword evidence="5" id="KW-1185">Reference proteome</keyword>
<dbReference type="PROSITE" id="PS50089">
    <property type="entry name" value="ZF_RING_2"/>
    <property type="match status" value="1"/>
</dbReference>
<dbReference type="PANTHER" id="PTHR45676">
    <property type="entry name" value="RING-H2 FINGER PROTEIN ATL51-RELATED"/>
    <property type="match status" value="1"/>
</dbReference>
<dbReference type="GO" id="GO:0061630">
    <property type="term" value="F:ubiquitin protein ligase activity"/>
    <property type="evidence" value="ECO:0007669"/>
    <property type="project" value="UniProtKB-EC"/>
</dbReference>
<dbReference type="CDD" id="cd16461">
    <property type="entry name" value="RING-H2_EL5-like"/>
    <property type="match status" value="1"/>
</dbReference>
<reference evidence="4 5" key="1">
    <citation type="submission" date="2024-06" db="EMBL/GenBank/DDBJ databases">
        <title>A chromosome level genome sequence of Diviner's sage (Salvia divinorum).</title>
        <authorList>
            <person name="Ford S.A."/>
            <person name="Ro D.-K."/>
            <person name="Ness R.W."/>
            <person name="Phillips M.A."/>
        </authorList>
    </citation>
    <scope>NUCLEOTIDE SEQUENCE [LARGE SCALE GENOMIC DNA]</scope>
    <source>
        <strain evidence="4">SAF-2024a</strain>
        <tissue evidence="4">Leaf</tissue>
    </source>
</reference>
<proteinExistence type="predicted"/>
<dbReference type="Pfam" id="PF13639">
    <property type="entry name" value="zf-RING_2"/>
    <property type="match status" value="1"/>
</dbReference>
<dbReference type="EMBL" id="JBEAFC010000007">
    <property type="protein sequence ID" value="KAL1547811.1"/>
    <property type="molecule type" value="Genomic_DNA"/>
</dbReference>
<name>A0ABD1GYG0_SALDI</name>
<evidence type="ECO:0000313" key="4">
    <source>
        <dbReference type="EMBL" id="KAL1547811.1"/>
    </source>
</evidence>
<feature type="transmembrane region" description="Helical" evidence="2">
    <location>
        <begin position="22"/>
        <end position="49"/>
    </location>
</feature>
<feature type="domain" description="RING-type" evidence="3">
    <location>
        <begin position="98"/>
        <end position="140"/>
    </location>
</feature>
<dbReference type="AlphaFoldDB" id="A0ABD1GYG0"/>
<accession>A0ABD1GYG0</accession>
<evidence type="ECO:0000256" key="2">
    <source>
        <dbReference type="SAM" id="Phobius"/>
    </source>
</evidence>
<dbReference type="EC" id="2.3.2.27" evidence="4"/>
<evidence type="ECO:0000256" key="1">
    <source>
        <dbReference type="PROSITE-ProRule" id="PRU00175"/>
    </source>
</evidence>
<keyword evidence="2" id="KW-0472">Membrane</keyword>
<dbReference type="SUPFAM" id="SSF57850">
    <property type="entry name" value="RING/U-box"/>
    <property type="match status" value="1"/>
</dbReference>
<keyword evidence="4" id="KW-0808">Transferase</keyword>
<sequence>MADPQSSPRAPPPPLAGSNSKMLYYGLVVVATAAVVLVLYNIVIVRWCADQRPPQRIRHRRPRQAAAWRIGNSLAISVASFKYEGGGKGQDGGGDSECAVCLSVFEQGEEIKQLPNCKHCFHAPCIDMWLYSHMDCPLCRSLVEPIHRPAAAAEETEHSREVLLGPGSLV</sequence>
<evidence type="ECO:0000259" key="3">
    <source>
        <dbReference type="PROSITE" id="PS50089"/>
    </source>
</evidence>
<keyword evidence="1" id="KW-0863">Zinc-finger</keyword>
<evidence type="ECO:0000313" key="5">
    <source>
        <dbReference type="Proteomes" id="UP001567538"/>
    </source>
</evidence>
<keyword evidence="1" id="KW-0479">Metal-binding</keyword>
<keyword evidence="2" id="KW-1133">Transmembrane helix</keyword>
<dbReference type="PANTHER" id="PTHR45676:SF84">
    <property type="entry name" value="RING-TYPE DOMAIN-CONTAINING PROTEIN"/>
    <property type="match status" value="1"/>
</dbReference>
<protein>
    <submittedName>
        <fullName evidence="4">RING-type E3 ubiquitin transferase</fullName>
        <ecNumber evidence="4">2.3.2.27</ecNumber>
    </submittedName>
</protein>